<keyword evidence="5 7" id="KW-0472">Membrane</keyword>
<name>A0A1I7RXP1_BURXY</name>
<feature type="transmembrane region" description="Helical" evidence="7">
    <location>
        <begin position="84"/>
        <end position="105"/>
    </location>
</feature>
<reference evidence="10" key="1">
    <citation type="submission" date="2016-11" db="UniProtKB">
        <authorList>
            <consortium name="WormBaseParasite"/>
        </authorList>
    </citation>
    <scope>IDENTIFICATION</scope>
</reference>
<evidence type="ECO:0000256" key="6">
    <source>
        <dbReference type="ARBA" id="ARBA00023180"/>
    </source>
</evidence>
<evidence type="ECO:0000256" key="8">
    <source>
        <dbReference type="SAM" id="SignalP"/>
    </source>
</evidence>
<keyword evidence="3 7" id="KW-0812">Transmembrane</keyword>
<evidence type="ECO:0000256" key="3">
    <source>
        <dbReference type="ARBA" id="ARBA00022692"/>
    </source>
</evidence>
<proteinExistence type="inferred from homology"/>
<sequence length="694" mass="77705">MGRLPERQIISMLGFWPLIFLFFLDSVDGDVVESNAGNLSPFCKYAEAVVGAVAPRPLPEETALGLIVGNFDEEETWKPYLTPWATAVTIIVILPLLFVLSYLVYRCVACCLSSDSKPKRKIGLKNALNALLLILTVLVIAFAAIAAYGIITATDSANRMGNAVESFADETRHYVQENCAALENMVGVETNITSLLEKISKSFHEAVADMKHTLDVRHAPLVEKFQMIVSKIEAKQDDLATLVKFFDYYRNDMPALINATDPLLPYIRKMSEIRQITPRDTFNQKVDQMLENIVALVDRRLNEIAPKVQQNLTGRLNGYLAGVCSSVDQLTQPLKELKNEYEERVEPHIVYPYYVVLATAAVLLAVALVSFSGIGYSFIVTNRKADSEGSKSAGPKWLYNFSIGAVLLLLITVPLLTATLFAPLGVATDLVCDPWKNPEKRSDVLAVLDVLAARALEDELVKRILARNEHPISKIVNECGNGTSLLEILKLGQVSELFGAGQGIPSAVPLEFYLIELRDTMLDRNNWPQNGFYNLSYFDLLKDMRGLAASPSPKRQLRRLNQHLRRKYRRTTGTIKWLVAFQKELRTILPTDYEVQGFVVSLTPAKIMWLVKSTFEKLRNDNIHHIMVFADTLTATVEKRVGSCEELERIVVNLRTEVCDNTVDIYNSVWLSFLHIIVIFIPFVVIGGALGRLH</sequence>
<keyword evidence="8" id="KW-0732">Signal</keyword>
<evidence type="ECO:0000256" key="4">
    <source>
        <dbReference type="ARBA" id="ARBA00022989"/>
    </source>
</evidence>
<evidence type="ECO:0000313" key="10">
    <source>
        <dbReference type="WBParaSite" id="BXY_0550800.1"/>
    </source>
</evidence>
<feature type="transmembrane region" description="Helical" evidence="7">
    <location>
        <begin position="126"/>
        <end position="151"/>
    </location>
</feature>
<dbReference type="AlphaFoldDB" id="A0A1I7RXP1"/>
<evidence type="ECO:0000256" key="5">
    <source>
        <dbReference type="ARBA" id="ARBA00023136"/>
    </source>
</evidence>
<dbReference type="GO" id="GO:0016020">
    <property type="term" value="C:membrane"/>
    <property type="evidence" value="ECO:0007669"/>
    <property type="project" value="UniProtKB-SubCell"/>
</dbReference>
<feature type="transmembrane region" description="Helical" evidence="7">
    <location>
        <begin position="669"/>
        <end position="690"/>
    </location>
</feature>
<feature type="transmembrane region" description="Helical" evidence="7">
    <location>
        <begin position="397"/>
        <end position="422"/>
    </location>
</feature>
<organism evidence="9 10">
    <name type="scientific">Bursaphelenchus xylophilus</name>
    <name type="common">Pinewood nematode worm</name>
    <name type="synonym">Aphelenchoides xylophilus</name>
    <dbReference type="NCBI Taxonomy" id="6326"/>
    <lineage>
        <taxon>Eukaryota</taxon>
        <taxon>Metazoa</taxon>
        <taxon>Ecdysozoa</taxon>
        <taxon>Nematoda</taxon>
        <taxon>Chromadorea</taxon>
        <taxon>Rhabditida</taxon>
        <taxon>Tylenchina</taxon>
        <taxon>Tylenchomorpha</taxon>
        <taxon>Aphelenchoidea</taxon>
        <taxon>Aphelenchoididae</taxon>
        <taxon>Bursaphelenchus</taxon>
    </lineage>
</organism>
<dbReference type="InterPro" id="IPR008795">
    <property type="entry name" value="Prominin"/>
</dbReference>
<feature type="chain" id="PRO_5009305094" evidence="8">
    <location>
        <begin position="30"/>
        <end position="694"/>
    </location>
</feature>
<feature type="transmembrane region" description="Helical" evidence="7">
    <location>
        <begin position="351"/>
        <end position="376"/>
    </location>
</feature>
<dbReference type="Proteomes" id="UP000095284">
    <property type="component" value="Unplaced"/>
</dbReference>
<dbReference type="PANTHER" id="PTHR22730">
    <property type="entry name" value="PROMININ PROM PROTEIN"/>
    <property type="match status" value="1"/>
</dbReference>
<comment type="similarity">
    <text evidence="2">Belongs to the prominin family.</text>
</comment>
<feature type="signal peptide" evidence="8">
    <location>
        <begin position="1"/>
        <end position="29"/>
    </location>
</feature>
<keyword evidence="4 7" id="KW-1133">Transmembrane helix</keyword>
<evidence type="ECO:0000256" key="2">
    <source>
        <dbReference type="ARBA" id="ARBA00006058"/>
    </source>
</evidence>
<dbReference type="WBParaSite" id="BXY_0550800.1">
    <property type="protein sequence ID" value="BXY_0550800.1"/>
    <property type="gene ID" value="BXY_0550800"/>
</dbReference>
<keyword evidence="6" id="KW-0325">Glycoprotein</keyword>
<protein>
    <submittedName>
        <fullName evidence="10">Transmembrane protein</fullName>
    </submittedName>
</protein>
<evidence type="ECO:0000256" key="7">
    <source>
        <dbReference type="SAM" id="Phobius"/>
    </source>
</evidence>
<accession>A0A1I7RXP1</accession>
<evidence type="ECO:0000256" key="1">
    <source>
        <dbReference type="ARBA" id="ARBA00004141"/>
    </source>
</evidence>
<dbReference type="PANTHER" id="PTHR22730:SF1">
    <property type="entry name" value="PROMININ-LIKE PROTEIN"/>
    <property type="match status" value="1"/>
</dbReference>
<evidence type="ECO:0000313" key="9">
    <source>
        <dbReference type="Proteomes" id="UP000095284"/>
    </source>
</evidence>
<comment type="subcellular location">
    <subcellularLocation>
        <location evidence="1">Membrane</location>
        <topology evidence="1">Multi-pass membrane protein</topology>
    </subcellularLocation>
</comment>